<dbReference type="AlphaFoldDB" id="A0AAV4BV92"/>
<dbReference type="Pfam" id="PF00002">
    <property type="entry name" value="7tm_2"/>
    <property type="match status" value="1"/>
</dbReference>
<feature type="compositionally biased region" description="Basic and acidic residues" evidence="6">
    <location>
        <begin position="80"/>
        <end position="89"/>
    </location>
</feature>
<evidence type="ECO:0000256" key="5">
    <source>
        <dbReference type="ARBA" id="ARBA00023157"/>
    </source>
</evidence>
<feature type="transmembrane region" description="Helical" evidence="7">
    <location>
        <begin position="690"/>
        <end position="711"/>
    </location>
</feature>
<feature type="domain" description="G-protein coupled receptors family 2 profile 2" evidence="9">
    <location>
        <begin position="498"/>
        <end position="741"/>
    </location>
</feature>
<dbReference type="Gene3D" id="2.60.220.50">
    <property type="match status" value="1"/>
</dbReference>
<feature type="compositionally biased region" description="Acidic residues" evidence="6">
    <location>
        <begin position="821"/>
        <end position="831"/>
    </location>
</feature>
<comment type="caution">
    <text evidence="10">The sequence shown here is derived from an EMBL/GenBank/DDBJ whole genome shotgun (WGS) entry which is preliminary data.</text>
</comment>
<dbReference type="Gene3D" id="1.20.1070.10">
    <property type="entry name" value="Rhodopsin 7-helix transmembrane proteins"/>
    <property type="match status" value="1"/>
</dbReference>
<evidence type="ECO:0000256" key="7">
    <source>
        <dbReference type="SAM" id="Phobius"/>
    </source>
</evidence>
<evidence type="ECO:0000259" key="8">
    <source>
        <dbReference type="PROSITE" id="PS50221"/>
    </source>
</evidence>
<keyword evidence="10" id="KW-0675">Receptor</keyword>
<feature type="compositionally biased region" description="Low complexity" evidence="6">
    <location>
        <begin position="103"/>
        <end position="114"/>
    </location>
</feature>
<dbReference type="GO" id="GO:0004930">
    <property type="term" value="F:G protein-coupled receptor activity"/>
    <property type="evidence" value="ECO:0007669"/>
    <property type="project" value="InterPro"/>
</dbReference>
<keyword evidence="3 7" id="KW-1133">Transmembrane helix</keyword>
<dbReference type="InterPro" id="IPR046338">
    <property type="entry name" value="GAIN_dom_sf"/>
</dbReference>
<evidence type="ECO:0000256" key="4">
    <source>
        <dbReference type="ARBA" id="ARBA00023136"/>
    </source>
</evidence>
<dbReference type="CDD" id="cd15040">
    <property type="entry name" value="7tmB2_Adhesion"/>
    <property type="match status" value="1"/>
</dbReference>
<accession>A0AAV4BV92</accession>
<dbReference type="SMART" id="SM00303">
    <property type="entry name" value="GPS"/>
    <property type="match status" value="1"/>
</dbReference>
<evidence type="ECO:0000256" key="2">
    <source>
        <dbReference type="ARBA" id="ARBA00022692"/>
    </source>
</evidence>
<dbReference type="PANTHER" id="PTHR47767:SF1">
    <property type="entry name" value="ADHESION G PROTEIN-COUPLED RECEPTOR G7"/>
    <property type="match status" value="1"/>
</dbReference>
<feature type="transmembrane region" description="Helical" evidence="7">
    <location>
        <begin position="602"/>
        <end position="624"/>
    </location>
</feature>
<reference evidence="10 11" key="1">
    <citation type="journal article" date="2021" name="Elife">
        <title>Chloroplast acquisition without the gene transfer in kleptoplastic sea slugs, Plakobranchus ocellatus.</title>
        <authorList>
            <person name="Maeda T."/>
            <person name="Takahashi S."/>
            <person name="Yoshida T."/>
            <person name="Shimamura S."/>
            <person name="Takaki Y."/>
            <person name="Nagai Y."/>
            <person name="Toyoda A."/>
            <person name="Suzuki Y."/>
            <person name="Arimoto A."/>
            <person name="Ishii H."/>
            <person name="Satoh N."/>
            <person name="Nishiyama T."/>
            <person name="Hasebe M."/>
            <person name="Maruyama T."/>
            <person name="Minagawa J."/>
            <person name="Obokata J."/>
            <person name="Shigenobu S."/>
        </authorList>
    </citation>
    <scope>NUCLEOTIDE SEQUENCE [LARGE SCALE GENOMIC DNA]</scope>
</reference>
<feature type="region of interest" description="Disordered" evidence="6">
    <location>
        <begin position="152"/>
        <end position="175"/>
    </location>
</feature>
<keyword evidence="4 7" id="KW-0472">Membrane</keyword>
<dbReference type="GO" id="GO:0007166">
    <property type="term" value="P:cell surface receptor signaling pathway"/>
    <property type="evidence" value="ECO:0007669"/>
    <property type="project" value="InterPro"/>
</dbReference>
<feature type="region of interest" description="Disordered" evidence="6">
    <location>
        <begin position="812"/>
        <end position="831"/>
    </location>
</feature>
<comment type="subcellular location">
    <subcellularLocation>
        <location evidence="1">Membrane</location>
        <topology evidence="1">Multi-pass membrane protein</topology>
    </subcellularLocation>
</comment>
<keyword evidence="11" id="KW-1185">Reference proteome</keyword>
<evidence type="ECO:0000259" key="9">
    <source>
        <dbReference type="PROSITE" id="PS50261"/>
    </source>
</evidence>
<dbReference type="Proteomes" id="UP000735302">
    <property type="component" value="Unassembled WGS sequence"/>
</dbReference>
<protein>
    <submittedName>
        <fullName evidence="10">Adhesion G-protein coupled receptor g2</fullName>
    </submittedName>
</protein>
<dbReference type="PANTHER" id="PTHR47767">
    <property type="entry name" value="ADHESION G PROTEIN-COUPLED RECEPTOR G7"/>
    <property type="match status" value="1"/>
</dbReference>
<organism evidence="10 11">
    <name type="scientific">Plakobranchus ocellatus</name>
    <dbReference type="NCBI Taxonomy" id="259542"/>
    <lineage>
        <taxon>Eukaryota</taxon>
        <taxon>Metazoa</taxon>
        <taxon>Spiralia</taxon>
        <taxon>Lophotrochozoa</taxon>
        <taxon>Mollusca</taxon>
        <taxon>Gastropoda</taxon>
        <taxon>Heterobranchia</taxon>
        <taxon>Euthyneura</taxon>
        <taxon>Panpulmonata</taxon>
        <taxon>Sacoglossa</taxon>
        <taxon>Placobranchoidea</taxon>
        <taxon>Plakobranchidae</taxon>
        <taxon>Plakobranchus</taxon>
    </lineage>
</organism>
<feature type="transmembrane region" description="Helical" evidence="7">
    <location>
        <begin position="534"/>
        <end position="553"/>
    </location>
</feature>
<feature type="transmembrane region" description="Helical" evidence="7">
    <location>
        <begin position="647"/>
        <end position="670"/>
    </location>
</feature>
<proteinExistence type="predicted"/>
<dbReference type="InterPro" id="IPR000203">
    <property type="entry name" value="GPS"/>
</dbReference>
<dbReference type="InterPro" id="IPR053066">
    <property type="entry name" value="ADGR_G7"/>
</dbReference>
<dbReference type="EMBL" id="BLXT01005500">
    <property type="protein sequence ID" value="GFO23025.1"/>
    <property type="molecule type" value="Genomic_DNA"/>
</dbReference>
<dbReference type="SUPFAM" id="SSF81321">
    <property type="entry name" value="Family A G protein-coupled receptor-like"/>
    <property type="match status" value="1"/>
</dbReference>
<feature type="transmembrane region" description="Helical" evidence="7">
    <location>
        <begin position="568"/>
        <end position="590"/>
    </location>
</feature>
<evidence type="ECO:0000313" key="10">
    <source>
        <dbReference type="EMBL" id="GFO23025.1"/>
    </source>
</evidence>
<dbReference type="Pfam" id="PF01825">
    <property type="entry name" value="GPS"/>
    <property type="match status" value="1"/>
</dbReference>
<dbReference type="InterPro" id="IPR057244">
    <property type="entry name" value="GAIN_B"/>
</dbReference>
<feature type="transmembrane region" description="Helical" evidence="7">
    <location>
        <begin position="497"/>
        <end position="522"/>
    </location>
</feature>
<gene>
    <name evidence="10" type="ORF">PoB_004953000</name>
</gene>
<dbReference type="InterPro" id="IPR017981">
    <property type="entry name" value="GPCR_2-like_7TM"/>
</dbReference>
<evidence type="ECO:0000256" key="3">
    <source>
        <dbReference type="ARBA" id="ARBA00022989"/>
    </source>
</evidence>
<feature type="transmembrane region" description="Helical" evidence="7">
    <location>
        <begin position="717"/>
        <end position="738"/>
    </location>
</feature>
<evidence type="ECO:0000256" key="6">
    <source>
        <dbReference type="SAM" id="MobiDB-lite"/>
    </source>
</evidence>
<feature type="compositionally biased region" description="Polar residues" evidence="6">
    <location>
        <begin position="152"/>
        <end position="174"/>
    </location>
</feature>
<dbReference type="PROSITE" id="PS50261">
    <property type="entry name" value="G_PROTEIN_RECEP_F2_4"/>
    <property type="match status" value="1"/>
</dbReference>
<feature type="region of interest" description="Disordered" evidence="6">
    <location>
        <begin position="80"/>
        <end position="117"/>
    </location>
</feature>
<evidence type="ECO:0000256" key="1">
    <source>
        <dbReference type="ARBA" id="ARBA00004141"/>
    </source>
</evidence>
<keyword evidence="5" id="KW-1015">Disulfide bond</keyword>
<feature type="domain" description="GAIN-B" evidence="8">
    <location>
        <begin position="320"/>
        <end position="490"/>
    </location>
</feature>
<name>A0AAV4BV92_9GAST</name>
<dbReference type="InterPro" id="IPR000832">
    <property type="entry name" value="GPCR_2_secretin-like"/>
</dbReference>
<keyword evidence="2 7" id="KW-0812">Transmembrane</keyword>
<dbReference type="PROSITE" id="PS50221">
    <property type="entry name" value="GAIN_B"/>
    <property type="match status" value="1"/>
</dbReference>
<dbReference type="PRINTS" id="PR00249">
    <property type="entry name" value="GPCRSECRETIN"/>
</dbReference>
<dbReference type="GO" id="GO:0016020">
    <property type="term" value="C:membrane"/>
    <property type="evidence" value="ECO:0007669"/>
    <property type="project" value="UniProtKB-SubCell"/>
</dbReference>
<sequence length="831" mass="93757">MESKPNLEMQAKKKSKGILIIILYFKTEDDLRCRIVFVFIRQKESHCYSKLYQRQWIHLVKLPTLPSFFAMTIQMIKPRERSQHIRRAGDASITAETRDNSATDTTQTQINTTEETQKFRRYRGCRAKTVKRMRLQKLWQQIPYAISKSARSVTQSSGTNQMATTPPTSSTQGEKVSVFEQVKQENVTEAIKEVKNLLESVTSTTTKDVSIIADILQQINVSEQTLSPSSVQDVLDVVSEISDLPEDDGLVSSKTRANSSNRILQAVDNLGAALQMPEGKTTQRFVSGEIALEVWEIGDQPEDSPTVIGLQSLARGDDDDVVHDQIETHFADEEINYSNTLAGIYLPQETLKSYTSEESNSSVRLVMNVYKDTRLYSQAASASTGQGVRGLNKTLNSRVIAAQLLVDGKQVKDLRGRKVVTVFEPTRLIQPDEKDKYKTSCVFWDYSANSGFGDWSPEGCEHSKTVQGRIICQCDHLTNFAVLLSFYDQTQLEHKKALGYITLVGLTLSIIGIALSMLSFLCIKKLRKIRPQQVMFQLSIALLLSWIVFLAGIDRTSDHGSCIATAAILHYLILASFLWMLMEGILQYLLLTKVMTSFFSHFWWKTGLLSWGFPAVPVIITLAIDPELYRGGKYYCWMDLQVFKYGFALPVALIVCANLTIFVLVCVSLWRRRDMGKHSSKKDNQTLVNLRASVMCFMILGLTWIFGFLAVEDARLVFQYLFCITASLQGFTIFIMTARDPHVRQYWLRRFYCCFQRWTKAQSVSISSTSIRTGSNQTTKTEISTISVNSTTAATIESDDFNTKTEISTTSVNSTTATTTESDDFNTETEI</sequence>
<evidence type="ECO:0000313" key="11">
    <source>
        <dbReference type="Proteomes" id="UP000735302"/>
    </source>
</evidence>